<dbReference type="SUPFAM" id="SSF82171">
    <property type="entry name" value="DPP6 N-terminal domain-like"/>
    <property type="match status" value="1"/>
</dbReference>
<dbReference type="Pfam" id="PF07676">
    <property type="entry name" value="PD40"/>
    <property type="match status" value="4"/>
</dbReference>
<reference evidence="2" key="1">
    <citation type="submission" date="2020-01" db="EMBL/GenBank/DDBJ databases">
        <title>Muricauda ochracea sp. nov., isolated from a tidal flat of Garorim bay in Korea.</title>
        <authorList>
            <person name="Kim D."/>
            <person name="Yoo Y."/>
            <person name="Kim J.-J."/>
        </authorList>
    </citation>
    <scope>NUCLEOTIDE SEQUENCE</scope>
    <source>
        <strain evidence="2">JGD-17</strain>
    </source>
</reference>
<accession>A0A964TDX1</accession>
<gene>
    <name evidence="2" type="ORF">GTQ34_14550</name>
</gene>
<dbReference type="InterPro" id="IPR011659">
    <property type="entry name" value="WD40"/>
</dbReference>
<name>A0A964TDX1_9FLAO</name>
<sequence length="435" mass="48968">MRNFLLIWVLCSLTNYGCLFGQKGNFFQLGGVWEFKSTDGKKLEFNLSILKLDDEFRGRFESYSLGNTSVQITNIGNDSLIFFGILGSDYKIHGEFNRVSDDVVEGTFTTNGSHQNFSGIKISKSVTKLIIESSPNWSTPASALILTREELGNKDLIKYSKKEGEINLTNSKTVDEEGAVWSNKGSQIAFFSNASGNKEVYIMNPDGKQKRQITHGANSPDLLNWSFDDKYLMYSSPEGPFIIHVSTGMAQKYSVNQPKSYYARFSPNNYDISLTTTEGKQYDIAYIDFKTKHLSIIDSVQTPDFNQSISPNGKEIIWVSLRDGNSEIYKMNIKTKDLIRLTKNTFRDNNPVWSPLGDKIAWVARPEDKPTVYVMDRTGGKKVNVAKSNASDNNPVWGPDGNTIFFESDRTGEARIYALVLDKSTLYSVSDFFSK</sequence>
<evidence type="ECO:0008006" key="4">
    <source>
        <dbReference type="Google" id="ProtNLM"/>
    </source>
</evidence>
<dbReference type="RefSeq" id="WP_166524543.1">
    <property type="nucleotide sequence ID" value="NZ_JAAABI010000006.1"/>
</dbReference>
<comment type="caution">
    <text evidence="2">The sequence shown here is derived from an EMBL/GenBank/DDBJ whole genome shotgun (WGS) entry which is preliminary data.</text>
</comment>
<dbReference type="Gene3D" id="2.120.10.30">
    <property type="entry name" value="TolB, C-terminal domain"/>
    <property type="match status" value="2"/>
</dbReference>
<dbReference type="EMBL" id="JAAABI010000006">
    <property type="protein sequence ID" value="NAY93133.1"/>
    <property type="molecule type" value="Genomic_DNA"/>
</dbReference>
<evidence type="ECO:0000313" key="3">
    <source>
        <dbReference type="Proteomes" id="UP000667650"/>
    </source>
</evidence>
<dbReference type="AlphaFoldDB" id="A0A964TDX1"/>
<evidence type="ECO:0000313" key="2">
    <source>
        <dbReference type="EMBL" id="NAY93133.1"/>
    </source>
</evidence>
<organism evidence="2 3">
    <name type="scientific">Flagellimonas ochracea</name>
    <dbReference type="NCBI Taxonomy" id="2696472"/>
    <lineage>
        <taxon>Bacteria</taxon>
        <taxon>Pseudomonadati</taxon>
        <taxon>Bacteroidota</taxon>
        <taxon>Flavobacteriia</taxon>
        <taxon>Flavobacteriales</taxon>
        <taxon>Flavobacteriaceae</taxon>
        <taxon>Flagellimonas</taxon>
    </lineage>
</organism>
<protein>
    <recommendedName>
        <fullName evidence="4">DUF5050 domain-containing protein</fullName>
    </recommendedName>
</protein>
<dbReference type="PANTHER" id="PTHR36842:SF1">
    <property type="entry name" value="PROTEIN TOLB"/>
    <property type="match status" value="1"/>
</dbReference>
<dbReference type="PANTHER" id="PTHR36842">
    <property type="entry name" value="PROTEIN TOLB HOMOLOG"/>
    <property type="match status" value="1"/>
</dbReference>
<comment type="similarity">
    <text evidence="1">Belongs to the TolB family.</text>
</comment>
<dbReference type="Proteomes" id="UP000667650">
    <property type="component" value="Unassembled WGS sequence"/>
</dbReference>
<evidence type="ECO:0000256" key="1">
    <source>
        <dbReference type="ARBA" id="ARBA00009820"/>
    </source>
</evidence>
<dbReference type="InterPro" id="IPR011042">
    <property type="entry name" value="6-blade_b-propeller_TolB-like"/>
</dbReference>
<keyword evidence="3" id="KW-1185">Reference proteome</keyword>
<proteinExistence type="inferred from homology"/>